<dbReference type="InterPro" id="IPR001466">
    <property type="entry name" value="Beta-lactam-related"/>
</dbReference>
<dbReference type="OrthoDB" id="119951at2"/>
<dbReference type="EMBL" id="CP000449">
    <property type="protein sequence ID" value="ABI64663.1"/>
    <property type="molecule type" value="Genomic_DNA"/>
</dbReference>
<gene>
    <name evidence="3" type="ordered locus">Mmar10_0370</name>
</gene>
<dbReference type="Proteomes" id="UP000001964">
    <property type="component" value="Chromosome"/>
</dbReference>
<name>Q0ASS4_MARMM</name>
<accession>Q0ASS4</accession>
<feature type="domain" description="Beta-lactamase-related" evidence="2">
    <location>
        <begin position="54"/>
        <end position="375"/>
    </location>
</feature>
<keyword evidence="4" id="KW-1185">Reference proteome</keyword>
<sequence length="403" mass="43588" precursor="true">MIRTVLTAAFSLTLSALAGAQTSEAIVSQPSAPQPSPSGLADARTAYPYLDSLEARLDGAMSDRRIVGLVAAVIEQGEPVFVYTHGETVAGSGDAVTRETLFRAASVSKTFTGTLLGMLEADGVIDLAAPVPGDVLRLQGSRQPTLEEIASHRTGLPPNAYDLDLEAGQSPARIRNRLASVDLLCPVGDCYTYQNIAFSALETVVADATGEDFSQTLRARLLEPLGLPAASVGTAALTASPSWARPHSGWRRVINIAGDPETPYDRIPSASGLNLSLDDMIVWAQLQLGTRPGLSDTVRGRIHAPLTVTLRETRRLGDLRQRVDQTWYGLGWRIYDWEGRTLVLHSGYLSGYGAQIVLEPETGFAFVALWNSDNRPAWWLWPTVMDLRTGNGTGSWLDRFEED</sequence>
<evidence type="ECO:0000313" key="3">
    <source>
        <dbReference type="EMBL" id="ABI64663.1"/>
    </source>
</evidence>
<dbReference type="eggNOG" id="COG1680">
    <property type="taxonomic scope" value="Bacteria"/>
</dbReference>
<dbReference type="KEGG" id="mmr:Mmar10_0370"/>
<dbReference type="Pfam" id="PF00144">
    <property type="entry name" value="Beta-lactamase"/>
    <property type="match status" value="1"/>
</dbReference>
<dbReference type="PANTHER" id="PTHR46825">
    <property type="entry name" value="D-ALANYL-D-ALANINE-CARBOXYPEPTIDASE/ENDOPEPTIDASE AMPH"/>
    <property type="match status" value="1"/>
</dbReference>
<dbReference type="RefSeq" id="WP_011642310.1">
    <property type="nucleotide sequence ID" value="NC_008347.1"/>
</dbReference>
<reference evidence="3 4" key="1">
    <citation type="submission" date="2006-08" db="EMBL/GenBank/DDBJ databases">
        <title>Complete sequence of Maricaulis maris MCS10.</title>
        <authorList>
            <consortium name="US DOE Joint Genome Institute"/>
            <person name="Copeland A."/>
            <person name="Lucas S."/>
            <person name="Lapidus A."/>
            <person name="Barry K."/>
            <person name="Detter J.C."/>
            <person name="Glavina del Rio T."/>
            <person name="Hammon N."/>
            <person name="Israni S."/>
            <person name="Dalin E."/>
            <person name="Tice H."/>
            <person name="Pitluck S."/>
            <person name="Saunders E."/>
            <person name="Brettin T."/>
            <person name="Bruce D."/>
            <person name="Han C."/>
            <person name="Tapia R."/>
            <person name="Gilna P."/>
            <person name="Schmutz J."/>
            <person name="Larimer F."/>
            <person name="Land M."/>
            <person name="Hauser L."/>
            <person name="Kyrpides N."/>
            <person name="Mikhailova N."/>
            <person name="Viollier P."/>
            <person name="Stephens C."/>
            <person name="Richardson P."/>
        </authorList>
    </citation>
    <scope>NUCLEOTIDE SEQUENCE [LARGE SCALE GENOMIC DNA]</scope>
    <source>
        <strain evidence="3 4">MCS10</strain>
    </source>
</reference>
<dbReference type="Gene3D" id="3.40.710.10">
    <property type="entry name" value="DD-peptidase/beta-lactamase superfamily"/>
    <property type="match status" value="1"/>
</dbReference>
<dbReference type="HOGENOM" id="CLU_020027_14_3_5"/>
<feature type="signal peptide" evidence="1">
    <location>
        <begin position="1"/>
        <end position="20"/>
    </location>
</feature>
<dbReference type="InterPro" id="IPR050491">
    <property type="entry name" value="AmpC-like"/>
</dbReference>
<keyword evidence="1" id="KW-0732">Signal</keyword>
<organism evidence="3 4">
    <name type="scientific">Maricaulis maris (strain MCS10)</name>
    <name type="common">Caulobacter maris</name>
    <dbReference type="NCBI Taxonomy" id="394221"/>
    <lineage>
        <taxon>Bacteria</taxon>
        <taxon>Pseudomonadati</taxon>
        <taxon>Pseudomonadota</taxon>
        <taxon>Alphaproteobacteria</taxon>
        <taxon>Maricaulales</taxon>
        <taxon>Maricaulaceae</taxon>
        <taxon>Maricaulis</taxon>
    </lineage>
</organism>
<dbReference type="AlphaFoldDB" id="Q0ASS4"/>
<dbReference type="InterPro" id="IPR012338">
    <property type="entry name" value="Beta-lactam/transpept-like"/>
</dbReference>
<protein>
    <submittedName>
        <fullName evidence="3">Beta-lactamase</fullName>
    </submittedName>
</protein>
<feature type="chain" id="PRO_5004168479" evidence="1">
    <location>
        <begin position="21"/>
        <end position="403"/>
    </location>
</feature>
<dbReference type="PANTHER" id="PTHR46825:SF15">
    <property type="entry name" value="BETA-LACTAMASE-RELATED DOMAIN-CONTAINING PROTEIN"/>
    <property type="match status" value="1"/>
</dbReference>
<dbReference type="SUPFAM" id="SSF56601">
    <property type="entry name" value="beta-lactamase/transpeptidase-like"/>
    <property type="match status" value="1"/>
</dbReference>
<evidence type="ECO:0000313" key="4">
    <source>
        <dbReference type="Proteomes" id="UP000001964"/>
    </source>
</evidence>
<dbReference type="STRING" id="394221.Mmar10_0370"/>
<proteinExistence type="predicted"/>
<evidence type="ECO:0000256" key="1">
    <source>
        <dbReference type="SAM" id="SignalP"/>
    </source>
</evidence>
<evidence type="ECO:0000259" key="2">
    <source>
        <dbReference type="Pfam" id="PF00144"/>
    </source>
</evidence>